<protein>
    <recommendedName>
        <fullName evidence="10">ATP-dependent helicase/deoxyribonuclease subunit B</fullName>
        <ecNumber evidence="10">3.1.-.-</ecNumber>
    </recommendedName>
    <alternativeName>
        <fullName evidence="10">ATP-dependent helicase/nuclease subunit RexB</fullName>
    </alternativeName>
</protein>
<dbReference type="EC" id="3.1.-.-" evidence="10"/>
<gene>
    <name evidence="10" type="primary">rexB</name>
    <name evidence="13" type="ORF">GCM10019998_01010</name>
</gene>
<dbReference type="InterPro" id="IPR014141">
    <property type="entry name" value="DNA_helicase_suRexB"/>
</dbReference>
<keyword evidence="6 10" id="KW-0269">Exonuclease</keyword>
<evidence type="ECO:0000256" key="3">
    <source>
        <dbReference type="ARBA" id="ARBA00022763"/>
    </source>
</evidence>
<comment type="subunit">
    <text evidence="10">Heterodimer of AddA and RexB.</text>
</comment>
<keyword evidence="7 10" id="KW-0067">ATP-binding</keyword>
<organism evidence="13 14">
    <name type="scientific">Tetragenococcus solitarius</name>
    <dbReference type="NCBI Taxonomy" id="71453"/>
    <lineage>
        <taxon>Bacteria</taxon>
        <taxon>Bacillati</taxon>
        <taxon>Bacillota</taxon>
        <taxon>Bacilli</taxon>
        <taxon>Lactobacillales</taxon>
        <taxon>Enterococcaceae</taxon>
        <taxon>Tetragenococcus</taxon>
    </lineage>
</organism>
<comment type="caution">
    <text evidence="13">The sequence shown here is derived from an EMBL/GenBank/DDBJ whole genome shotgun (WGS) entry which is preliminary data.</text>
</comment>
<dbReference type="InterPro" id="IPR049035">
    <property type="entry name" value="ADDB_N"/>
</dbReference>
<proteinExistence type="inferred from homology"/>
<reference evidence="13 14" key="1">
    <citation type="journal article" date="2019" name="Int. J. Syst. Evol. Microbiol.">
        <title>The Global Catalogue of Microorganisms (GCM) 10K type strain sequencing project: providing services to taxonomists for standard genome sequencing and annotation.</title>
        <authorList>
            <consortium name="The Broad Institute Genomics Platform"/>
            <consortium name="The Broad Institute Genome Sequencing Center for Infectious Disease"/>
            <person name="Wu L."/>
            <person name="Ma J."/>
        </authorList>
    </citation>
    <scope>NUCLEOTIDE SEQUENCE [LARGE SCALE GENOMIC DNA]</scope>
    <source>
        <strain evidence="13 14">JCM 8736</strain>
    </source>
</reference>
<dbReference type="Pfam" id="PF12705">
    <property type="entry name" value="PDDEXK_1"/>
    <property type="match status" value="1"/>
</dbReference>
<comment type="similarity">
    <text evidence="10">Belongs to the helicase family. AddB/RexB type 2 subfamily.</text>
</comment>
<evidence type="ECO:0000259" key="12">
    <source>
        <dbReference type="Pfam" id="PF21445"/>
    </source>
</evidence>
<evidence type="ECO:0000256" key="2">
    <source>
        <dbReference type="ARBA" id="ARBA00022741"/>
    </source>
</evidence>
<dbReference type="InterPro" id="IPR038726">
    <property type="entry name" value="PDDEXK_AddAB-type"/>
</dbReference>
<evidence type="ECO:0000256" key="5">
    <source>
        <dbReference type="ARBA" id="ARBA00022806"/>
    </source>
</evidence>
<comment type="function">
    <text evidence="10">The heterodimer acts as both an ATP-dependent DNA helicase and an ATP-dependent, dual-direction single-stranded exonuclease. Recognizes the chi site generating a DNA molecule suitable for the initiation of homologous recombination. This subunit has 5' -&gt; 3' nuclease activity but not helicase activity.</text>
</comment>
<keyword evidence="4 10" id="KW-0378">Hydrolase</keyword>
<feature type="domain" description="PD-(D/E)XK endonuclease-like" evidence="11">
    <location>
        <begin position="808"/>
        <end position="1134"/>
    </location>
</feature>
<keyword evidence="14" id="KW-1185">Reference proteome</keyword>
<evidence type="ECO:0000256" key="7">
    <source>
        <dbReference type="ARBA" id="ARBA00022840"/>
    </source>
</evidence>
<dbReference type="HAMAP" id="MF_01453">
    <property type="entry name" value="AddB_type2"/>
    <property type="match status" value="1"/>
</dbReference>
<keyword evidence="3 10" id="KW-0227">DNA damage</keyword>
<evidence type="ECO:0000256" key="1">
    <source>
        <dbReference type="ARBA" id="ARBA00022722"/>
    </source>
</evidence>
<evidence type="ECO:0000259" key="11">
    <source>
        <dbReference type="Pfam" id="PF12705"/>
    </source>
</evidence>
<evidence type="ECO:0000313" key="13">
    <source>
        <dbReference type="EMBL" id="GAA3008687.1"/>
    </source>
</evidence>
<accession>A0ABN3Y0K0</accession>
<sequence>MSLQFITGDGSCDHEKALLDIACDWLEKPHNEVFFLVPNYNKFEREQEILSQLKHRQEKKDFSTIRGQVYSFNRLAWYFLQDSGHINGQTISDTGSAMIMRKVLTTLLDQLVIFRGEVNKEGFIAKLLELYQEFQLGKITLDTLDFTSNSQSASKAEDFELKMHEIKLIFAAYEEELTKRKLQIEQPLPTLANFLASEDLQDQVKLSQKLFVITGFSNFNMQEQSLLKVLMSKSQVCIDLYLDSAYSDNGALDLFFDAKQTYHLLKDFAQKQQVHVLFDKKSALLTQVSASYLELERCFRQTSVGKYEQTHDLSEHLEIWRAENPEEEVRQVATEIRRLVVNSFNDGNQPLYYRDIQLLTLDPDLYYTIISSTFEELDIPFYLDQDRKMEQHPLVEFIHALFTLDNYYYRASDIFRFLRIELYIPLYLQEESQDWQEARDTFRWMVDLTENQALAHNLHGSDWTREKDWHLFDFDFEKEELIDNKNIEKLSNQLRNSFRHDIVSFFEQLKKAKITREAVAIFYEFLQKIGVEKQLLHWREQEIEWGNLEQARDHEQTWSSLMDLLDELVEIYGTDPFDFELFKEILTSGLENFTFGKIPTAIDQVQVNPLDLTRPLQAKVTFAIGLEETSFPRTIENKSLISTEERQQINENLQVGQYLKDPTEETIRKEPFIAYNMLLSASEKLYLSYPKNADSKQNMKISPFVARIVNWTDLTVQERCSLNLTCDARNYVGNYKSLIRQLNSLYRQAQEEKTNLPAVWQSLKELLLSSDYRKLAKRVFESQVHRNVPVNIPADLAEQLYGKDIYSSVSQIETFYDYQYDYFLKFGLGLKEREIYGLNSAMTGEIFHEALDNFLKAVFQDNLSLTQMTEDQRQLLIEHVLENIFGQERYAFMEKSARMSFLRYRLGKTVQRVTWGLKKQAEKTKLTPVQTEVLFGEIAGKKGISGLKLPLSNGGNLYLRGKIDRIDTTTIDGKPWLSVVDYKSSTHQFDITDSYYGLAMQLLTYLDIALKDAVELIGQSDVNGAGAYYFHVYDPVMDPKKAGEKQRLKQYKFDGLFADDPEIFAAFDESLNKSEHSLVFPIQKDKNELLKKSARSKDKFYTAEEIDALIAHNRKKLKEAAERVLSGEIKMNPAYKMKNKYRATQYSPFRSISMFDPMLEENDYHRIQPLSKEEIMKRLKEENDG</sequence>
<dbReference type="SUPFAM" id="SSF52540">
    <property type="entry name" value="P-loop containing nucleoside triphosphate hydrolases"/>
    <property type="match status" value="1"/>
</dbReference>
<comment type="miscellaneous">
    <text evidence="10">Despite having helicase-like domains, this subunit does not have helicase activity.</text>
</comment>
<comment type="caution">
    <text evidence="10">Lacks conserved residue(s) required for the propagation of feature annotation.</text>
</comment>
<evidence type="ECO:0000256" key="10">
    <source>
        <dbReference type="HAMAP-Rule" id="MF_01453"/>
    </source>
</evidence>
<evidence type="ECO:0000256" key="9">
    <source>
        <dbReference type="ARBA" id="ARBA00023204"/>
    </source>
</evidence>
<evidence type="ECO:0000313" key="14">
    <source>
        <dbReference type="Proteomes" id="UP001501577"/>
    </source>
</evidence>
<dbReference type="Gene3D" id="3.40.50.300">
    <property type="entry name" value="P-loop containing nucleotide triphosphate hydrolases"/>
    <property type="match status" value="3"/>
</dbReference>
<evidence type="ECO:0000256" key="4">
    <source>
        <dbReference type="ARBA" id="ARBA00022801"/>
    </source>
</evidence>
<dbReference type="Pfam" id="PF21445">
    <property type="entry name" value="ADDB_N"/>
    <property type="match status" value="1"/>
</dbReference>
<comment type="cofactor">
    <cofactor evidence="10">
        <name>Mg(2+)</name>
        <dbReference type="ChEBI" id="CHEBI:18420"/>
    </cofactor>
</comment>
<dbReference type="Proteomes" id="UP001501577">
    <property type="component" value="Unassembled WGS sequence"/>
</dbReference>
<keyword evidence="8 10" id="KW-0238">DNA-binding</keyword>
<keyword evidence="5 10" id="KW-0347">Helicase</keyword>
<dbReference type="PANTHER" id="PTHR30591">
    <property type="entry name" value="RECBCD ENZYME SUBUNIT RECC"/>
    <property type="match status" value="1"/>
</dbReference>
<keyword evidence="2 10" id="KW-0547">Nucleotide-binding</keyword>
<feature type="domain" description="ATP-dependent helicase/deoxyribonuclease subunit B N-terminal" evidence="12">
    <location>
        <begin position="5"/>
        <end position="277"/>
    </location>
</feature>
<evidence type="ECO:0000256" key="6">
    <source>
        <dbReference type="ARBA" id="ARBA00022839"/>
    </source>
</evidence>
<dbReference type="RefSeq" id="WP_068706972.1">
    <property type="nucleotide sequence ID" value="NZ_BAAAXQ010000005.1"/>
</dbReference>
<keyword evidence="9 10" id="KW-0234">DNA repair</keyword>
<dbReference type="PANTHER" id="PTHR30591:SF1">
    <property type="entry name" value="RECBCD ENZYME SUBUNIT RECC"/>
    <property type="match status" value="1"/>
</dbReference>
<name>A0ABN3Y0K0_9ENTE</name>
<keyword evidence="1 10" id="KW-0540">Nuclease</keyword>
<evidence type="ECO:0000256" key="8">
    <source>
        <dbReference type="ARBA" id="ARBA00023125"/>
    </source>
</evidence>
<dbReference type="InterPro" id="IPR027417">
    <property type="entry name" value="P-loop_NTPase"/>
</dbReference>
<dbReference type="EMBL" id="BAAAXQ010000005">
    <property type="protein sequence ID" value="GAA3008687.1"/>
    <property type="molecule type" value="Genomic_DNA"/>
</dbReference>